<reference evidence="5 6" key="1">
    <citation type="submission" date="2018-06" db="EMBL/GenBank/DDBJ databases">
        <title>Genomic Encyclopedia of Archaeal and Bacterial Type Strains, Phase II (KMG-II): from individual species to whole genera.</title>
        <authorList>
            <person name="Goeker M."/>
        </authorList>
    </citation>
    <scope>NUCLEOTIDE SEQUENCE [LARGE SCALE GENOMIC DNA]</scope>
    <source>
        <strain evidence="5 6">DSM 29821</strain>
    </source>
</reference>
<dbReference type="GO" id="GO:0003677">
    <property type="term" value="F:DNA binding"/>
    <property type="evidence" value="ECO:0007669"/>
    <property type="project" value="UniProtKB-KW"/>
</dbReference>
<name>A0A327VSX9_9BACT</name>
<keyword evidence="1" id="KW-0805">Transcription regulation</keyword>
<protein>
    <submittedName>
        <fullName evidence="5">DNA-binding FadR family transcriptional regulator</fullName>
    </submittedName>
</protein>
<feature type="domain" description="HTH gntR-type" evidence="4">
    <location>
        <begin position="5"/>
        <end position="73"/>
    </location>
</feature>
<dbReference type="InterPro" id="IPR011711">
    <property type="entry name" value="GntR_C"/>
</dbReference>
<dbReference type="SUPFAM" id="SSF48008">
    <property type="entry name" value="GntR ligand-binding domain-like"/>
    <property type="match status" value="1"/>
</dbReference>
<dbReference type="SUPFAM" id="SSF46785">
    <property type="entry name" value="Winged helix' DNA-binding domain"/>
    <property type="match status" value="1"/>
</dbReference>
<gene>
    <name evidence="5" type="ORF">CLV59_10669</name>
</gene>
<keyword evidence="3" id="KW-0804">Transcription</keyword>
<dbReference type="Proteomes" id="UP000249819">
    <property type="component" value="Unassembled WGS sequence"/>
</dbReference>
<keyword evidence="6" id="KW-1185">Reference proteome</keyword>
<dbReference type="Gene3D" id="1.10.10.10">
    <property type="entry name" value="Winged helix-like DNA-binding domain superfamily/Winged helix DNA-binding domain"/>
    <property type="match status" value="1"/>
</dbReference>
<dbReference type="EMBL" id="QLMA01000006">
    <property type="protein sequence ID" value="RAJ79009.1"/>
    <property type="molecule type" value="Genomic_DNA"/>
</dbReference>
<dbReference type="PROSITE" id="PS50949">
    <property type="entry name" value="HTH_GNTR"/>
    <property type="match status" value="1"/>
</dbReference>
<sequence>MSKREKLADIVIEKLQEHISLGKWKKGMKIPAEPELMEQFKVGRSTIREAIKTLAQNGILRVQQGSGTYVNDISTDTESLEQRLRRAAQRELNQVRTLLEREIIRLAVVHRKHAQLKEMQQALEKRKEAVSTGDYPAAIDADILFHTKLAVASHNSVLADLFISFSNVLRNSFQQRDAGSVAQFGRTHALHEQLLQAVADKDEQAALECLDSLLQHNLRLTK</sequence>
<dbReference type="GO" id="GO:0003700">
    <property type="term" value="F:DNA-binding transcription factor activity"/>
    <property type="evidence" value="ECO:0007669"/>
    <property type="project" value="InterPro"/>
</dbReference>
<dbReference type="SMART" id="SM00895">
    <property type="entry name" value="FCD"/>
    <property type="match status" value="1"/>
</dbReference>
<accession>A0A327VSX9</accession>
<evidence type="ECO:0000313" key="6">
    <source>
        <dbReference type="Proteomes" id="UP000249819"/>
    </source>
</evidence>
<evidence type="ECO:0000256" key="3">
    <source>
        <dbReference type="ARBA" id="ARBA00023163"/>
    </source>
</evidence>
<dbReference type="Gene3D" id="1.20.120.530">
    <property type="entry name" value="GntR ligand-binding domain-like"/>
    <property type="match status" value="1"/>
</dbReference>
<proteinExistence type="predicted"/>
<dbReference type="InterPro" id="IPR008920">
    <property type="entry name" value="TF_FadR/GntR_C"/>
</dbReference>
<keyword evidence="2 5" id="KW-0238">DNA-binding</keyword>
<dbReference type="PANTHER" id="PTHR43537">
    <property type="entry name" value="TRANSCRIPTIONAL REGULATOR, GNTR FAMILY"/>
    <property type="match status" value="1"/>
</dbReference>
<evidence type="ECO:0000256" key="1">
    <source>
        <dbReference type="ARBA" id="ARBA00023015"/>
    </source>
</evidence>
<evidence type="ECO:0000313" key="5">
    <source>
        <dbReference type="EMBL" id="RAJ79009.1"/>
    </source>
</evidence>
<dbReference type="PRINTS" id="PR00035">
    <property type="entry name" value="HTHGNTR"/>
</dbReference>
<dbReference type="RefSeq" id="WP_111593491.1">
    <property type="nucleotide sequence ID" value="NZ_QLMA01000006.1"/>
</dbReference>
<dbReference type="InterPro" id="IPR036388">
    <property type="entry name" value="WH-like_DNA-bd_sf"/>
</dbReference>
<dbReference type="AlphaFoldDB" id="A0A327VSX9"/>
<dbReference type="OrthoDB" id="9799482at2"/>
<evidence type="ECO:0000256" key="2">
    <source>
        <dbReference type="ARBA" id="ARBA00023125"/>
    </source>
</evidence>
<dbReference type="Pfam" id="PF00392">
    <property type="entry name" value="GntR"/>
    <property type="match status" value="1"/>
</dbReference>
<comment type="caution">
    <text evidence="5">The sequence shown here is derived from an EMBL/GenBank/DDBJ whole genome shotgun (WGS) entry which is preliminary data.</text>
</comment>
<dbReference type="Pfam" id="PF07729">
    <property type="entry name" value="FCD"/>
    <property type="match status" value="1"/>
</dbReference>
<dbReference type="InterPro" id="IPR000524">
    <property type="entry name" value="Tscrpt_reg_HTH_GntR"/>
</dbReference>
<dbReference type="SMART" id="SM00345">
    <property type="entry name" value="HTH_GNTR"/>
    <property type="match status" value="1"/>
</dbReference>
<organism evidence="5 6">
    <name type="scientific">Chitinophaga dinghuensis</name>
    <dbReference type="NCBI Taxonomy" id="1539050"/>
    <lineage>
        <taxon>Bacteria</taxon>
        <taxon>Pseudomonadati</taxon>
        <taxon>Bacteroidota</taxon>
        <taxon>Chitinophagia</taxon>
        <taxon>Chitinophagales</taxon>
        <taxon>Chitinophagaceae</taxon>
        <taxon>Chitinophaga</taxon>
    </lineage>
</organism>
<evidence type="ECO:0000259" key="4">
    <source>
        <dbReference type="PROSITE" id="PS50949"/>
    </source>
</evidence>
<dbReference type="CDD" id="cd07377">
    <property type="entry name" value="WHTH_GntR"/>
    <property type="match status" value="1"/>
</dbReference>
<dbReference type="InterPro" id="IPR036390">
    <property type="entry name" value="WH_DNA-bd_sf"/>
</dbReference>
<dbReference type="PANTHER" id="PTHR43537:SF47">
    <property type="entry name" value="REGULATORY PROTEIN GNTR HTH"/>
    <property type="match status" value="1"/>
</dbReference>